<name>A0A5B7CRJ6_PORTR</name>
<proteinExistence type="predicted"/>
<sequence>MDFYIPVTEQHSWFTYLTEGTNTAAQTDVLGELFWSLLAATLRSRKAYEETFHIHTGQTVKFLIAHCTCTRKIDENGLH</sequence>
<organism evidence="1 2">
    <name type="scientific">Portunus trituberculatus</name>
    <name type="common">Swimming crab</name>
    <name type="synonym">Neptunus trituberculatus</name>
    <dbReference type="NCBI Taxonomy" id="210409"/>
    <lineage>
        <taxon>Eukaryota</taxon>
        <taxon>Metazoa</taxon>
        <taxon>Ecdysozoa</taxon>
        <taxon>Arthropoda</taxon>
        <taxon>Crustacea</taxon>
        <taxon>Multicrustacea</taxon>
        <taxon>Malacostraca</taxon>
        <taxon>Eumalacostraca</taxon>
        <taxon>Eucarida</taxon>
        <taxon>Decapoda</taxon>
        <taxon>Pleocyemata</taxon>
        <taxon>Brachyura</taxon>
        <taxon>Eubrachyura</taxon>
        <taxon>Portunoidea</taxon>
        <taxon>Portunidae</taxon>
        <taxon>Portuninae</taxon>
        <taxon>Portunus</taxon>
    </lineage>
</organism>
<dbReference type="EMBL" id="VSRR010000199">
    <property type="protein sequence ID" value="MPC12139.1"/>
    <property type="molecule type" value="Genomic_DNA"/>
</dbReference>
<evidence type="ECO:0000313" key="2">
    <source>
        <dbReference type="Proteomes" id="UP000324222"/>
    </source>
</evidence>
<keyword evidence="2" id="KW-1185">Reference proteome</keyword>
<gene>
    <name evidence="1" type="ORF">E2C01_004817</name>
</gene>
<dbReference type="Proteomes" id="UP000324222">
    <property type="component" value="Unassembled WGS sequence"/>
</dbReference>
<evidence type="ECO:0000313" key="1">
    <source>
        <dbReference type="EMBL" id="MPC12139.1"/>
    </source>
</evidence>
<accession>A0A5B7CRJ6</accession>
<reference evidence="1 2" key="1">
    <citation type="submission" date="2019-05" db="EMBL/GenBank/DDBJ databases">
        <title>Another draft genome of Portunus trituberculatus and its Hox gene families provides insights of decapod evolution.</title>
        <authorList>
            <person name="Jeong J.-H."/>
            <person name="Song I."/>
            <person name="Kim S."/>
            <person name="Choi T."/>
            <person name="Kim D."/>
            <person name="Ryu S."/>
            <person name="Kim W."/>
        </authorList>
    </citation>
    <scope>NUCLEOTIDE SEQUENCE [LARGE SCALE GENOMIC DNA]</scope>
    <source>
        <tissue evidence="1">Muscle</tissue>
    </source>
</reference>
<dbReference type="AlphaFoldDB" id="A0A5B7CRJ6"/>
<protein>
    <submittedName>
        <fullName evidence="1">Uncharacterized protein</fullName>
    </submittedName>
</protein>
<comment type="caution">
    <text evidence="1">The sequence shown here is derived from an EMBL/GenBank/DDBJ whole genome shotgun (WGS) entry which is preliminary data.</text>
</comment>